<evidence type="ECO:0000313" key="1">
    <source>
        <dbReference type="EMBL" id="SFG86940.1"/>
    </source>
</evidence>
<reference evidence="2" key="1">
    <citation type="submission" date="2016-10" db="EMBL/GenBank/DDBJ databases">
        <authorList>
            <person name="Varghese N."/>
            <person name="Submissions S."/>
        </authorList>
    </citation>
    <scope>NUCLEOTIDE SEQUENCE [LARGE SCALE GENOMIC DNA]</scope>
    <source>
        <strain evidence="2">CGMCC 1.7739</strain>
    </source>
</reference>
<dbReference type="EMBL" id="FOOQ01000005">
    <property type="protein sequence ID" value="SFG86940.1"/>
    <property type="molecule type" value="Genomic_DNA"/>
</dbReference>
<dbReference type="AlphaFoldDB" id="A0A1I2VCQ5"/>
<keyword evidence="2" id="KW-1185">Reference proteome</keyword>
<dbReference type="InterPro" id="IPR058994">
    <property type="entry name" value="Ig-containing_halobact"/>
</dbReference>
<proteinExistence type="predicted"/>
<name>A0A1I2VCQ5_9EURY</name>
<dbReference type="Pfam" id="PF26515">
    <property type="entry name" value="Ig_halo_2"/>
    <property type="match status" value="1"/>
</dbReference>
<dbReference type="PROSITE" id="PS51257">
    <property type="entry name" value="PROKAR_LIPOPROTEIN"/>
    <property type="match status" value="1"/>
</dbReference>
<dbReference type="RefSeq" id="WP_092893532.1">
    <property type="nucleotide sequence ID" value="NZ_FOOQ01000005.1"/>
</dbReference>
<accession>A0A1I2VCQ5</accession>
<evidence type="ECO:0000313" key="2">
    <source>
        <dbReference type="Proteomes" id="UP000198876"/>
    </source>
</evidence>
<gene>
    <name evidence="1" type="ORF">SAMN04488063_3161</name>
</gene>
<organism evidence="1 2">
    <name type="scientific">Halopelagius inordinatus</name>
    <dbReference type="NCBI Taxonomy" id="553467"/>
    <lineage>
        <taxon>Archaea</taxon>
        <taxon>Methanobacteriati</taxon>
        <taxon>Methanobacteriota</taxon>
        <taxon>Stenosarchaea group</taxon>
        <taxon>Halobacteria</taxon>
        <taxon>Halobacteriales</taxon>
        <taxon>Haloferacaceae</taxon>
    </lineage>
</organism>
<sequence length="175" mass="18278">MVRTLYATVAVLVVLAGCGAIPGDGSPNVPQHTVSIAVSNNHDESYVVRASAIPPEVEGLEVTYENGSTHRFDVTSFDALPRDELRNATAIATADSTDLTREFAVGPAEGIGGTLDDVSANVTVVYFVLQNGDNHTARGAGVVQCSSDVETTDLEIVIRPDGSLRSSVTCRSDSG</sequence>
<dbReference type="Proteomes" id="UP000198876">
    <property type="component" value="Unassembled WGS sequence"/>
</dbReference>
<dbReference type="OrthoDB" id="384679at2157"/>
<protein>
    <submittedName>
        <fullName evidence="1">Uncharacterized protein</fullName>
    </submittedName>
</protein>